<organism evidence="5 6">
    <name type="scientific">Dissostichus mawsoni</name>
    <name type="common">Antarctic cod</name>
    <dbReference type="NCBI Taxonomy" id="36200"/>
    <lineage>
        <taxon>Eukaryota</taxon>
        <taxon>Metazoa</taxon>
        <taxon>Chordata</taxon>
        <taxon>Craniata</taxon>
        <taxon>Vertebrata</taxon>
        <taxon>Euteleostomi</taxon>
        <taxon>Actinopterygii</taxon>
        <taxon>Neopterygii</taxon>
        <taxon>Teleostei</taxon>
        <taxon>Neoteleostei</taxon>
        <taxon>Acanthomorphata</taxon>
        <taxon>Eupercaria</taxon>
        <taxon>Perciformes</taxon>
        <taxon>Notothenioidei</taxon>
        <taxon>Nototheniidae</taxon>
        <taxon>Dissostichus</taxon>
    </lineage>
</organism>
<keyword evidence="3" id="KW-0442">Lipid degradation</keyword>
<evidence type="ECO:0000259" key="4">
    <source>
        <dbReference type="PROSITE" id="PS51210"/>
    </source>
</evidence>
<keyword evidence="2 3" id="KW-0443">Lipid metabolism</keyword>
<dbReference type="SUPFAM" id="SSF52151">
    <property type="entry name" value="FabD/lysophospholipase-like"/>
    <property type="match status" value="1"/>
</dbReference>
<evidence type="ECO:0000256" key="3">
    <source>
        <dbReference type="PROSITE-ProRule" id="PRU00555"/>
    </source>
</evidence>
<evidence type="ECO:0000256" key="1">
    <source>
        <dbReference type="ARBA" id="ARBA00022801"/>
    </source>
</evidence>
<dbReference type="GO" id="GO:0005829">
    <property type="term" value="C:cytosol"/>
    <property type="evidence" value="ECO:0007669"/>
    <property type="project" value="TreeGrafter"/>
</dbReference>
<evidence type="ECO:0000313" key="5">
    <source>
        <dbReference type="EMBL" id="KAF3845827.1"/>
    </source>
</evidence>
<dbReference type="AlphaFoldDB" id="A0A7J5YB87"/>
<dbReference type="InterPro" id="IPR016035">
    <property type="entry name" value="Acyl_Trfase/lysoPLipase"/>
</dbReference>
<dbReference type="Gene3D" id="3.40.1090.10">
    <property type="entry name" value="Cytosolic phospholipase A2 catalytic domain"/>
    <property type="match status" value="1"/>
</dbReference>
<dbReference type="GO" id="GO:0047498">
    <property type="term" value="F:calcium-dependent phospholipase A2 activity"/>
    <property type="evidence" value="ECO:0007669"/>
    <property type="project" value="TreeGrafter"/>
</dbReference>
<dbReference type="EMBL" id="JAAKFY010000014">
    <property type="protein sequence ID" value="KAF3845827.1"/>
    <property type="molecule type" value="Genomic_DNA"/>
</dbReference>
<proteinExistence type="predicted"/>
<dbReference type="InterPro" id="IPR002642">
    <property type="entry name" value="LysoPLipase_cat_dom"/>
</dbReference>
<name>A0A7J5YB87_DISMA</name>
<accession>A0A7J5YB87</accession>
<dbReference type="Proteomes" id="UP000518266">
    <property type="component" value="Unassembled WGS sequence"/>
</dbReference>
<dbReference type="GO" id="GO:0005654">
    <property type="term" value="C:nucleoplasm"/>
    <property type="evidence" value="ECO:0007669"/>
    <property type="project" value="TreeGrafter"/>
</dbReference>
<dbReference type="PROSITE" id="PS51210">
    <property type="entry name" value="PLA2C"/>
    <property type="match status" value="1"/>
</dbReference>
<evidence type="ECO:0000256" key="2">
    <source>
        <dbReference type="ARBA" id="ARBA00023098"/>
    </source>
</evidence>
<dbReference type="GO" id="GO:0005635">
    <property type="term" value="C:nuclear envelope"/>
    <property type="evidence" value="ECO:0007669"/>
    <property type="project" value="TreeGrafter"/>
</dbReference>
<dbReference type="OrthoDB" id="270970at2759"/>
<sequence length="46" mass="4761">MLASGGGQRAAEGLVGSLYQMAKEDMLDTVLYLGGVSGSTWTLIIV</sequence>
<protein>
    <recommendedName>
        <fullName evidence="4">PLA2c domain-containing protein</fullName>
    </recommendedName>
</protein>
<comment type="caution">
    <text evidence="5">The sequence shown here is derived from an EMBL/GenBank/DDBJ whole genome shotgun (WGS) entry which is preliminary data.</text>
</comment>
<dbReference type="GO" id="GO:0005544">
    <property type="term" value="F:calcium-dependent phospholipid binding"/>
    <property type="evidence" value="ECO:0007669"/>
    <property type="project" value="TreeGrafter"/>
</dbReference>
<dbReference type="PANTHER" id="PTHR10728:SF39">
    <property type="entry name" value="CYTOSOLIC PHOSPHOLIPASE A2 GAMMA"/>
    <property type="match status" value="1"/>
</dbReference>
<dbReference type="GO" id="GO:0005509">
    <property type="term" value="F:calcium ion binding"/>
    <property type="evidence" value="ECO:0007669"/>
    <property type="project" value="TreeGrafter"/>
</dbReference>
<feature type="domain" description="PLA2c" evidence="4">
    <location>
        <begin position="1"/>
        <end position="46"/>
    </location>
</feature>
<keyword evidence="1 3" id="KW-0378">Hydrolase</keyword>
<dbReference type="GO" id="GO:0046475">
    <property type="term" value="P:glycerophospholipid catabolic process"/>
    <property type="evidence" value="ECO:0007669"/>
    <property type="project" value="TreeGrafter"/>
</dbReference>
<gene>
    <name evidence="5" type="ORF">F7725_002905</name>
</gene>
<keyword evidence="6" id="KW-1185">Reference proteome</keyword>
<reference evidence="5 6" key="1">
    <citation type="submission" date="2020-03" db="EMBL/GenBank/DDBJ databases">
        <title>Dissostichus mawsoni Genome sequencing and assembly.</title>
        <authorList>
            <person name="Park H."/>
        </authorList>
    </citation>
    <scope>NUCLEOTIDE SEQUENCE [LARGE SCALE GENOMIC DNA]</scope>
    <source>
        <strain evidence="5">DM0001</strain>
        <tissue evidence="5">Muscle</tissue>
    </source>
</reference>
<dbReference type="PANTHER" id="PTHR10728">
    <property type="entry name" value="CYTOSOLIC PHOSPHOLIPASE A2"/>
    <property type="match status" value="1"/>
</dbReference>
<evidence type="ECO:0000313" key="6">
    <source>
        <dbReference type="Proteomes" id="UP000518266"/>
    </source>
</evidence>